<dbReference type="Pfam" id="PF04321">
    <property type="entry name" value="RmlD_sub_bind"/>
    <property type="match status" value="1"/>
</dbReference>
<proteinExistence type="predicted"/>
<keyword evidence="3" id="KW-1185">Reference proteome</keyword>
<evidence type="ECO:0000313" key="3">
    <source>
        <dbReference type="Proteomes" id="UP001465426"/>
    </source>
</evidence>
<evidence type="ECO:0000259" key="1">
    <source>
        <dbReference type="Pfam" id="PF04321"/>
    </source>
</evidence>
<evidence type="ECO:0000313" key="2">
    <source>
        <dbReference type="EMBL" id="MEQ2468023.1"/>
    </source>
</evidence>
<dbReference type="InterPro" id="IPR029903">
    <property type="entry name" value="RmlD-like-bd"/>
</dbReference>
<dbReference type="RefSeq" id="WP_349205304.1">
    <property type="nucleotide sequence ID" value="NZ_JBBMFN010000073.1"/>
</dbReference>
<dbReference type="Proteomes" id="UP001465426">
    <property type="component" value="Unassembled WGS sequence"/>
</dbReference>
<dbReference type="PANTHER" id="PTHR43242:SF1">
    <property type="entry name" value="NAD(P)-BINDING ROSSMANN-FOLD SUPERFAMILY PROTEIN"/>
    <property type="match status" value="1"/>
</dbReference>
<feature type="domain" description="RmlD-like substrate binding" evidence="1">
    <location>
        <begin position="1"/>
        <end position="166"/>
    </location>
</feature>
<dbReference type="SUPFAM" id="SSF51735">
    <property type="entry name" value="NAD(P)-binding Rossmann-fold domains"/>
    <property type="match status" value="1"/>
</dbReference>
<organism evidence="2 3">
    <name type="scientific">Niallia hominis</name>
    <dbReference type="NCBI Taxonomy" id="3133173"/>
    <lineage>
        <taxon>Bacteria</taxon>
        <taxon>Bacillati</taxon>
        <taxon>Bacillota</taxon>
        <taxon>Bacilli</taxon>
        <taxon>Bacillales</taxon>
        <taxon>Bacillaceae</taxon>
        <taxon>Niallia</taxon>
    </lineage>
</organism>
<dbReference type="InterPro" id="IPR036291">
    <property type="entry name" value="NAD(P)-bd_dom_sf"/>
</dbReference>
<gene>
    <name evidence="2" type="ORF">WMO63_20390</name>
</gene>
<name>A0ABV1F631_9BACI</name>
<dbReference type="PANTHER" id="PTHR43242">
    <property type="entry name" value="NAD(P)-BINDING ROSSMANN-FOLD SUPERFAMILY PROTEIN"/>
    <property type="match status" value="1"/>
</dbReference>
<dbReference type="Gene3D" id="3.40.50.720">
    <property type="entry name" value="NAD(P)-binding Rossmann-like Domain"/>
    <property type="match status" value="1"/>
</dbReference>
<comment type="caution">
    <text evidence="2">The sequence shown here is derived from an EMBL/GenBank/DDBJ whole genome shotgun (WGS) entry which is preliminary data.</text>
</comment>
<sequence>MKIMILGSTEFFGSSLFKLAGLNPNYYVCGTSRSNNACTNILQLDIRNKHQVTQLVNHIDPDVVIWSLMDGEKENQLIEVGLNHLLSAISKETKLIYLSTDAVFVDGKGNYAETEQPGFLPSEAPLSTYVNAKHFGEDLILANHANHVLIRTGPLYGEDANHMIETRTQRIILR</sequence>
<protein>
    <submittedName>
        <fullName evidence="2">Sugar nucleotide-binding protein</fullName>
    </submittedName>
</protein>
<reference evidence="2 3" key="1">
    <citation type="submission" date="2024-03" db="EMBL/GenBank/DDBJ databases">
        <title>Human intestinal bacterial collection.</title>
        <authorList>
            <person name="Pauvert C."/>
            <person name="Hitch T.C.A."/>
            <person name="Clavel T."/>
        </authorList>
    </citation>
    <scope>NUCLEOTIDE SEQUENCE [LARGE SCALE GENOMIC DNA]</scope>
    <source>
        <strain evidence="2 3">CLA-SR-H024</strain>
    </source>
</reference>
<dbReference type="EMBL" id="JBBMFN010000073">
    <property type="protein sequence ID" value="MEQ2468023.1"/>
    <property type="molecule type" value="Genomic_DNA"/>
</dbReference>
<accession>A0ABV1F631</accession>